<evidence type="ECO:0000313" key="3">
    <source>
        <dbReference type="Proteomes" id="UP000777438"/>
    </source>
</evidence>
<sequence>MRHVGSEASRNCETRCGAHHHPHFASHTTEPRYQPVFTSAVHCGNSTWLRIAVVANRGGFRARQNATPDIKVSYFRGLSSDSVETITAVVTVPGGEIPNPAWTSGQGDLTRDQDPNGQCPLDTRDKIDSPSQVKNPGIQPQDLRCSALQGSPLGESSHGFSAQNTLGADLGLSMVCWDEIRQRLESLAIADHPKDEPGTVGNICIKQEPQSDPVSHGAGEGEPDDQQYWQLDPKTDRFRHWDMEDEQWVYYPEEFD</sequence>
<comment type="caution">
    <text evidence="2">The sequence shown here is derived from an EMBL/GenBank/DDBJ whole genome shotgun (WGS) entry which is preliminary data.</text>
</comment>
<dbReference type="OrthoDB" id="5089899at2759"/>
<dbReference type="AlphaFoldDB" id="A0A9P8WK04"/>
<reference evidence="2 3" key="1">
    <citation type="journal article" date="2021" name="Nat. Commun.">
        <title>Genetic determinants of endophytism in the Arabidopsis root mycobiome.</title>
        <authorList>
            <person name="Mesny F."/>
            <person name="Miyauchi S."/>
            <person name="Thiergart T."/>
            <person name="Pickel B."/>
            <person name="Atanasova L."/>
            <person name="Karlsson M."/>
            <person name="Huettel B."/>
            <person name="Barry K.W."/>
            <person name="Haridas S."/>
            <person name="Chen C."/>
            <person name="Bauer D."/>
            <person name="Andreopoulos W."/>
            <person name="Pangilinan J."/>
            <person name="LaButti K."/>
            <person name="Riley R."/>
            <person name="Lipzen A."/>
            <person name="Clum A."/>
            <person name="Drula E."/>
            <person name="Henrissat B."/>
            <person name="Kohler A."/>
            <person name="Grigoriev I.V."/>
            <person name="Martin F.M."/>
            <person name="Hacquard S."/>
        </authorList>
    </citation>
    <scope>NUCLEOTIDE SEQUENCE [LARGE SCALE GENOMIC DNA]</scope>
    <source>
        <strain evidence="2 3">MPI-CAGE-CH-0241</strain>
    </source>
</reference>
<protein>
    <submittedName>
        <fullName evidence="2">Uncharacterized protein</fullName>
    </submittedName>
</protein>
<keyword evidence="3" id="KW-1185">Reference proteome</keyword>
<feature type="region of interest" description="Disordered" evidence="1">
    <location>
        <begin position="95"/>
        <end position="160"/>
    </location>
</feature>
<organism evidence="2 3">
    <name type="scientific">Thelonectria olida</name>
    <dbReference type="NCBI Taxonomy" id="1576542"/>
    <lineage>
        <taxon>Eukaryota</taxon>
        <taxon>Fungi</taxon>
        <taxon>Dikarya</taxon>
        <taxon>Ascomycota</taxon>
        <taxon>Pezizomycotina</taxon>
        <taxon>Sordariomycetes</taxon>
        <taxon>Hypocreomycetidae</taxon>
        <taxon>Hypocreales</taxon>
        <taxon>Nectriaceae</taxon>
        <taxon>Thelonectria</taxon>
    </lineage>
</organism>
<dbReference type="EMBL" id="JAGPYM010000001">
    <property type="protein sequence ID" value="KAH6900732.1"/>
    <property type="molecule type" value="Genomic_DNA"/>
</dbReference>
<dbReference type="Proteomes" id="UP000777438">
    <property type="component" value="Unassembled WGS sequence"/>
</dbReference>
<evidence type="ECO:0000256" key="1">
    <source>
        <dbReference type="SAM" id="MobiDB-lite"/>
    </source>
</evidence>
<feature type="region of interest" description="Disordered" evidence="1">
    <location>
        <begin position="200"/>
        <end position="229"/>
    </location>
</feature>
<gene>
    <name evidence="2" type="ORF">B0T10DRAFT_471482</name>
</gene>
<name>A0A9P8WK04_9HYPO</name>
<accession>A0A9P8WK04</accession>
<evidence type="ECO:0000313" key="2">
    <source>
        <dbReference type="EMBL" id="KAH6900732.1"/>
    </source>
</evidence>
<proteinExistence type="predicted"/>